<evidence type="ECO:0000313" key="3">
    <source>
        <dbReference type="Proteomes" id="UP000218257"/>
    </source>
</evidence>
<proteinExistence type="predicted"/>
<dbReference type="AlphaFoldDB" id="A0AB33HNJ1"/>
<reference evidence="2 3" key="1">
    <citation type="journal article" date="2017" name="Sci. Rep.">
        <title>Isolation and genomic characterization of a Dehalococcoides strain suggests genomic rearrangement during culture.</title>
        <authorList>
            <person name="Yohda M."/>
            <person name="Ikegami K."/>
            <person name="Aita Y."/>
            <person name="Kitajima M."/>
            <person name="Takechi A."/>
            <person name="Iwamoto M."/>
            <person name="Fukuda T."/>
            <person name="Tamura N."/>
            <person name="Shibasaki J."/>
            <person name="Koike S."/>
            <person name="Komatsu D."/>
            <person name="Miyagi S."/>
            <person name="Nishimura M."/>
            <person name="Uchino Y."/>
            <person name="Shiroma A."/>
            <person name="Shimoji M."/>
            <person name="Tamotsu H."/>
            <person name="Ashimine N."/>
            <person name="Shinzato M."/>
            <person name="Ohki S."/>
            <person name="Nakano K."/>
            <person name="Teruya K."/>
            <person name="Satou K."/>
            <person name="Hirano T."/>
            <person name="Yagi O."/>
        </authorList>
    </citation>
    <scope>NUCLEOTIDE SEQUENCE [LARGE SCALE GENOMIC DNA]</scope>
    <source>
        <strain evidence="2 3">UCH-ATV1</strain>
    </source>
</reference>
<organism evidence="2 3">
    <name type="scientific">Dehalococcoides mccartyi</name>
    <dbReference type="NCBI Taxonomy" id="61435"/>
    <lineage>
        <taxon>Bacteria</taxon>
        <taxon>Bacillati</taxon>
        <taxon>Chloroflexota</taxon>
        <taxon>Dehalococcoidia</taxon>
        <taxon>Dehalococcoidales</taxon>
        <taxon>Dehalococcoidaceae</taxon>
        <taxon>Dehalococcoides</taxon>
    </lineage>
</organism>
<dbReference type="EMBL" id="AP017649">
    <property type="protein sequence ID" value="BAZ96700.1"/>
    <property type="molecule type" value="Genomic_DNA"/>
</dbReference>
<keyword evidence="1" id="KW-0812">Transmembrane</keyword>
<protein>
    <submittedName>
        <fullName evidence="2">Uncharacterized protein</fullName>
    </submittedName>
</protein>
<keyword evidence="1" id="KW-0472">Membrane</keyword>
<dbReference type="Proteomes" id="UP000218257">
    <property type="component" value="Chromosome"/>
</dbReference>
<evidence type="ECO:0000256" key="1">
    <source>
        <dbReference type="SAM" id="Phobius"/>
    </source>
</evidence>
<feature type="transmembrane region" description="Helical" evidence="1">
    <location>
        <begin position="93"/>
        <end position="114"/>
    </location>
</feature>
<keyword evidence="1" id="KW-1133">Transmembrane helix</keyword>
<accession>A0AB33HNJ1</accession>
<sequence>MLDLGLPVDVACVIDDKARQAWALGSDSFPKAGSGMPYQLVCERDVAPIAISINANKLAEESHKLTVKISGEADKKSRFNLNFEEKENRLFDILQTLIFGGAGFIIVLMVIGLISAGKVKLPW</sequence>
<name>A0AB33HNJ1_9CHLR</name>
<evidence type="ECO:0000313" key="2">
    <source>
        <dbReference type="EMBL" id="BAZ96700.1"/>
    </source>
</evidence>
<gene>
    <name evidence="2" type="ORF">DEHALATV1_0072</name>
</gene>